<dbReference type="Gene3D" id="2.60.40.10">
    <property type="entry name" value="Immunoglobulins"/>
    <property type="match status" value="1"/>
</dbReference>
<dbReference type="InterPro" id="IPR013783">
    <property type="entry name" value="Ig-like_fold"/>
</dbReference>
<dbReference type="Gene3D" id="3.40.50.200">
    <property type="entry name" value="Peptidase S8/S53 domain"/>
    <property type="match status" value="1"/>
</dbReference>
<keyword evidence="10" id="KW-1185">Reference proteome</keyword>
<dbReference type="InterPro" id="IPR023828">
    <property type="entry name" value="Peptidase_S8_Ser-AS"/>
</dbReference>
<dbReference type="SUPFAM" id="SSF52743">
    <property type="entry name" value="Subtilisin-like"/>
    <property type="match status" value="1"/>
</dbReference>
<keyword evidence="3" id="KW-0732">Signal</keyword>
<organism evidence="9 10">
    <name type="scientific">Colletotrichum liriopes</name>
    <dbReference type="NCBI Taxonomy" id="708192"/>
    <lineage>
        <taxon>Eukaryota</taxon>
        <taxon>Fungi</taxon>
        <taxon>Dikarya</taxon>
        <taxon>Ascomycota</taxon>
        <taxon>Pezizomycotina</taxon>
        <taxon>Sordariomycetes</taxon>
        <taxon>Hypocreomycetidae</taxon>
        <taxon>Glomerellales</taxon>
        <taxon>Glomerellaceae</taxon>
        <taxon>Colletotrichum</taxon>
        <taxon>Colletotrichum spaethianum species complex</taxon>
    </lineage>
</organism>
<comment type="caution">
    <text evidence="9">The sequence shown here is derived from an EMBL/GenBank/DDBJ whole genome shotgun (WGS) entry which is preliminary data.</text>
</comment>
<dbReference type="GO" id="GO:0016020">
    <property type="term" value="C:membrane"/>
    <property type="evidence" value="ECO:0007669"/>
    <property type="project" value="InterPro"/>
</dbReference>
<evidence type="ECO:0000256" key="3">
    <source>
        <dbReference type="ARBA" id="ARBA00022729"/>
    </source>
</evidence>
<dbReference type="Pfam" id="PF00082">
    <property type="entry name" value="Peptidase_S8"/>
    <property type="match status" value="1"/>
</dbReference>
<name>A0AA37GYZ0_9PEZI</name>
<evidence type="ECO:0000259" key="7">
    <source>
        <dbReference type="Pfam" id="PF00082"/>
    </source>
</evidence>
<feature type="domain" description="C5a peptidase/Subtilisin-like protease SBT2-like Fn3-like" evidence="8">
    <location>
        <begin position="190"/>
        <end position="309"/>
    </location>
</feature>
<dbReference type="AlphaFoldDB" id="A0AA37GYZ0"/>
<comment type="caution">
    <text evidence="6">Lacks conserved residue(s) required for the propagation of feature annotation.</text>
</comment>
<evidence type="ECO:0000256" key="5">
    <source>
        <dbReference type="ARBA" id="ARBA00022825"/>
    </source>
</evidence>
<dbReference type="InterPro" id="IPR000209">
    <property type="entry name" value="Peptidase_S8/S53_dom"/>
</dbReference>
<dbReference type="PROSITE" id="PS00138">
    <property type="entry name" value="SUBTILASE_SER"/>
    <property type="match status" value="1"/>
</dbReference>
<keyword evidence="5" id="KW-0720">Serine protease</keyword>
<dbReference type="InterPro" id="IPR036852">
    <property type="entry name" value="Peptidase_S8/S53_dom_sf"/>
</dbReference>
<evidence type="ECO:0000259" key="8">
    <source>
        <dbReference type="Pfam" id="PF06280"/>
    </source>
</evidence>
<evidence type="ECO:0000313" key="10">
    <source>
        <dbReference type="Proteomes" id="UP001055172"/>
    </source>
</evidence>
<accession>A0AA37GYZ0</accession>
<evidence type="ECO:0000256" key="2">
    <source>
        <dbReference type="ARBA" id="ARBA00022670"/>
    </source>
</evidence>
<dbReference type="GO" id="GO:0004252">
    <property type="term" value="F:serine-type endopeptidase activity"/>
    <property type="evidence" value="ECO:0007669"/>
    <property type="project" value="InterPro"/>
</dbReference>
<feature type="domain" description="Peptidase S8/S53" evidence="7">
    <location>
        <begin position="2"/>
        <end position="128"/>
    </location>
</feature>
<dbReference type="Pfam" id="PF06280">
    <property type="entry name" value="fn3_5"/>
    <property type="match status" value="1"/>
</dbReference>
<evidence type="ECO:0000256" key="6">
    <source>
        <dbReference type="PROSITE-ProRule" id="PRU01240"/>
    </source>
</evidence>
<gene>
    <name evidence="9" type="ORF">ColLi_11730</name>
</gene>
<sequence>MAIGGSGGWAEEAWAVVASRLVEQGVVVTISAANSGSQGAFYSSSGSSGKNVLAVASADAPSLDTTRASSFTSWGLLNDLSVKPDITAPGGSIYSTYLDNGWTTMSGTSMSCPYVAGVAALYISAFGGRQVHGNGIALALSKQIIASARPLRYHQSEYSELSAPVPQVGNGLVDAFKLLHSNTTLDFKPIALNDTRYFNRYHDVTVKNEGSQAVTYHLTAQDAYGVETLFFNSASQDKQVKTLNDLVPQKLAVEVSLPRDFTLKPGESKTVSINFKNPDTLGWNTAVLPLYSGRIIVSGDNGEELSVPYAGVAADLRKELTPLFRNGFPYVESGAPVVRGKTSFTFNLTLDSQDFPKIFHNIIWGTRELRWDIFGEGWTERQWVYPPVVGESGYVGSGAYWVGSGQAPFFDPSRWDPEDTLSYPKINQARSNFNFENWWFGKLANGSQIAVGNYT</sequence>
<dbReference type="PROSITE" id="PS51892">
    <property type="entry name" value="SUBTILASE"/>
    <property type="match status" value="1"/>
</dbReference>
<evidence type="ECO:0000256" key="1">
    <source>
        <dbReference type="ARBA" id="ARBA00011073"/>
    </source>
</evidence>
<dbReference type="Proteomes" id="UP001055172">
    <property type="component" value="Unassembled WGS sequence"/>
</dbReference>
<dbReference type="InterPro" id="IPR050131">
    <property type="entry name" value="Peptidase_S8_subtilisin-like"/>
</dbReference>
<dbReference type="GO" id="GO:0006508">
    <property type="term" value="P:proteolysis"/>
    <property type="evidence" value="ECO:0007669"/>
    <property type="project" value="UniProtKB-KW"/>
</dbReference>
<evidence type="ECO:0000256" key="4">
    <source>
        <dbReference type="ARBA" id="ARBA00022801"/>
    </source>
</evidence>
<proteinExistence type="inferred from homology"/>
<dbReference type="PANTHER" id="PTHR43806">
    <property type="entry name" value="PEPTIDASE S8"/>
    <property type="match status" value="1"/>
</dbReference>
<keyword evidence="2" id="KW-0645">Protease</keyword>
<dbReference type="InterPro" id="IPR010435">
    <property type="entry name" value="C5a/SBT2-like_Fn3"/>
</dbReference>
<protein>
    <submittedName>
        <fullName evidence="9">PII-type proteinase</fullName>
    </submittedName>
</protein>
<dbReference type="EMBL" id="BPPX01000036">
    <property type="protein sequence ID" value="GJC88892.1"/>
    <property type="molecule type" value="Genomic_DNA"/>
</dbReference>
<reference evidence="9 10" key="1">
    <citation type="submission" date="2021-07" db="EMBL/GenBank/DDBJ databases">
        <title>Genome data of Colletotrichum spaethianum.</title>
        <authorList>
            <person name="Utami Y.D."/>
            <person name="Hiruma K."/>
        </authorList>
    </citation>
    <scope>NUCLEOTIDE SEQUENCE [LARGE SCALE GENOMIC DNA]</scope>
    <source>
        <strain evidence="9 10">MAFF 242679</strain>
    </source>
</reference>
<evidence type="ECO:0000313" key="9">
    <source>
        <dbReference type="EMBL" id="GJC88892.1"/>
    </source>
</evidence>
<comment type="similarity">
    <text evidence="1 6">Belongs to the peptidase S8 family.</text>
</comment>
<dbReference type="PANTHER" id="PTHR43806:SF66">
    <property type="entry name" value="SERIN ENDOPEPTIDASE"/>
    <property type="match status" value="1"/>
</dbReference>
<keyword evidence="4" id="KW-0378">Hydrolase</keyword>